<dbReference type="OrthoDB" id="9807795at2"/>
<dbReference type="EMBL" id="BBVC01000062">
    <property type="protein sequence ID" value="GAO98481.1"/>
    <property type="molecule type" value="Genomic_DNA"/>
</dbReference>
<dbReference type="Pfam" id="PF00535">
    <property type="entry name" value="Glycos_transf_2"/>
    <property type="match status" value="1"/>
</dbReference>
<feature type="domain" description="Glycosyltransferase 2-like" evidence="9">
    <location>
        <begin position="8"/>
        <end position="169"/>
    </location>
</feature>
<evidence type="ECO:0000256" key="3">
    <source>
        <dbReference type="ARBA" id="ARBA00022679"/>
    </source>
</evidence>
<evidence type="ECO:0000313" key="10">
    <source>
        <dbReference type="EMBL" id="GAO98481.1"/>
    </source>
</evidence>
<evidence type="ECO:0000259" key="9">
    <source>
        <dbReference type="Pfam" id="PF00535"/>
    </source>
</evidence>
<reference evidence="10 11" key="1">
    <citation type="submission" date="2015-03" db="EMBL/GenBank/DDBJ databases">
        <title>Caedibacter varicaedens, whole genome shotgun sequence.</title>
        <authorList>
            <person name="Suzuki H."/>
            <person name="Dapper A.L."/>
            <person name="Gibson A.K."/>
            <person name="Jackson C."/>
            <person name="Lee H."/>
            <person name="Pejaver V.R."/>
            <person name="Doak T."/>
            <person name="Lynch M."/>
        </authorList>
    </citation>
    <scope>NUCLEOTIDE SEQUENCE [LARGE SCALE GENOMIC DNA]</scope>
</reference>
<feature type="transmembrane region" description="Helical" evidence="8">
    <location>
        <begin position="266"/>
        <end position="291"/>
    </location>
</feature>
<evidence type="ECO:0000256" key="6">
    <source>
        <dbReference type="ARBA" id="ARBA00022989"/>
    </source>
</evidence>
<dbReference type="InterPro" id="IPR029044">
    <property type="entry name" value="Nucleotide-diphossugar_trans"/>
</dbReference>
<keyword evidence="3 10" id="KW-0808">Transferase</keyword>
<name>A0A0K8MD97_9PROT</name>
<dbReference type="PANTHER" id="PTHR48090:SF3">
    <property type="entry name" value="UNDECAPRENYL-PHOSPHATE 4-DEOXY-4-FORMAMIDO-L-ARABINOSE TRANSFERASE"/>
    <property type="match status" value="1"/>
</dbReference>
<evidence type="ECO:0000256" key="4">
    <source>
        <dbReference type="ARBA" id="ARBA00022692"/>
    </source>
</evidence>
<keyword evidence="7 8" id="KW-0472">Membrane</keyword>
<dbReference type="InterPro" id="IPR050256">
    <property type="entry name" value="Glycosyltransferase_2"/>
</dbReference>
<dbReference type="GO" id="GO:0009103">
    <property type="term" value="P:lipopolysaccharide biosynthetic process"/>
    <property type="evidence" value="ECO:0007669"/>
    <property type="project" value="UniProtKB-KW"/>
</dbReference>
<evidence type="ECO:0000313" key="11">
    <source>
        <dbReference type="Proteomes" id="UP000036771"/>
    </source>
</evidence>
<gene>
    <name evidence="10" type="primary">arnC</name>
    <name evidence="10" type="ORF">Cva_01142</name>
</gene>
<evidence type="ECO:0000256" key="2">
    <source>
        <dbReference type="ARBA" id="ARBA00022676"/>
    </source>
</evidence>
<dbReference type="CDD" id="cd04187">
    <property type="entry name" value="DPM1_like_bac"/>
    <property type="match status" value="1"/>
</dbReference>
<evidence type="ECO:0000256" key="1">
    <source>
        <dbReference type="ARBA" id="ARBA00022475"/>
    </source>
</evidence>
<dbReference type="AlphaFoldDB" id="A0A0K8MD97"/>
<dbReference type="InterPro" id="IPR001173">
    <property type="entry name" value="Glyco_trans_2-like"/>
</dbReference>
<comment type="caution">
    <text evidence="10">The sequence shown here is derived from an EMBL/GenBank/DDBJ whole genome shotgun (WGS) entry which is preliminary data.</text>
</comment>
<dbReference type="PANTHER" id="PTHR48090">
    <property type="entry name" value="UNDECAPRENYL-PHOSPHATE 4-DEOXY-4-FORMAMIDO-L-ARABINOSE TRANSFERASE-RELATED"/>
    <property type="match status" value="1"/>
</dbReference>
<accession>A0A0K8MD97</accession>
<evidence type="ECO:0000256" key="5">
    <source>
        <dbReference type="ARBA" id="ARBA00022985"/>
    </source>
</evidence>
<dbReference type="SUPFAM" id="SSF53448">
    <property type="entry name" value="Nucleotide-diphospho-sugar transferases"/>
    <property type="match status" value="1"/>
</dbReference>
<dbReference type="GO" id="GO:0099621">
    <property type="term" value="F:undecaprenyl-phosphate 4-deoxy-4-formamido-L-arabinose transferase activity"/>
    <property type="evidence" value="ECO:0007669"/>
    <property type="project" value="TreeGrafter"/>
</dbReference>
<dbReference type="STRING" id="1629334.Cva_01142"/>
<keyword evidence="4 8" id="KW-0812">Transmembrane</keyword>
<keyword evidence="1" id="KW-1003">Cell membrane</keyword>
<organism evidence="10 11">
    <name type="scientific">Caedimonas varicaedens</name>
    <dbReference type="NCBI Taxonomy" id="1629334"/>
    <lineage>
        <taxon>Bacteria</taxon>
        <taxon>Pseudomonadati</taxon>
        <taxon>Pseudomonadota</taxon>
        <taxon>Alphaproteobacteria</taxon>
        <taxon>Holosporales</taxon>
        <taxon>Caedimonadaceae</taxon>
        <taxon>Caedimonas</taxon>
    </lineage>
</organism>
<protein>
    <submittedName>
        <fullName evidence="10">Undecaprenyl-phosphate 4-deoxy-4-formamido-L-arabinose transferase</fullName>
    </submittedName>
</protein>
<keyword evidence="2" id="KW-0328">Glycosyltransferase</keyword>
<dbReference type="GO" id="GO:0005886">
    <property type="term" value="C:plasma membrane"/>
    <property type="evidence" value="ECO:0007669"/>
    <property type="project" value="TreeGrafter"/>
</dbReference>
<evidence type="ECO:0000256" key="7">
    <source>
        <dbReference type="ARBA" id="ARBA00023136"/>
    </source>
</evidence>
<keyword evidence="11" id="KW-1185">Reference proteome</keyword>
<feature type="transmembrane region" description="Helical" evidence="8">
    <location>
        <begin position="231"/>
        <end position="254"/>
    </location>
</feature>
<evidence type="ECO:0000256" key="8">
    <source>
        <dbReference type="SAM" id="Phobius"/>
    </source>
</evidence>
<keyword evidence="5" id="KW-0448">Lipopolysaccharide biosynthesis</keyword>
<proteinExistence type="predicted"/>
<dbReference type="Gene3D" id="3.90.550.10">
    <property type="entry name" value="Spore Coat Polysaccharide Biosynthesis Protein SpsA, Chain A"/>
    <property type="match status" value="1"/>
</dbReference>
<dbReference type="Proteomes" id="UP000036771">
    <property type="component" value="Unassembled WGS sequence"/>
</dbReference>
<sequence length="327" mass="37682">MTAPIYLSVVVPVYNEEEVLESLYKRLTKVCDDLGKPFEIIFTNDGSKDRSSEILKEFHNRRPHQIRVIEFSGNFGQHMAIMAAFERVRGEVIINLDADLQNPPEEIPHLLEKYQQGYDYVGSIRDIRQDSFFFRSLPSKFMNWVRRMVTGTRITDQGCMMRAYSRRIVELMSQCHESSTFVTVLGYSFATNPTEIRIRHDARTEGESKYGIYKLVRVTFDLFTSFSMAPLHIFTVFGFFVSSLSGLLVVYLLLRRLFIGPEVEGVFTLFAIAFFLISVAIAGIGIMGEYIGRIYQVVRSRPRYLIREIIEDLSEPQVSSVNKRTAK</sequence>
<keyword evidence="6 8" id="KW-1133">Transmembrane helix</keyword>